<evidence type="ECO:0000313" key="3">
    <source>
        <dbReference type="RefSeq" id="XP_021803071.1"/>
    </source>
</evidence>
<dbReference type="Proteomes" id="UP000515124">
    <property type="component" value="Unplaced"/>
</dbReference>
<dbReference type="InterPro" id="IPR044730">
    <property type="entry name" value="RNase_H-like_dom_plant"/>
</dbReference>
<dbReference type="InterPro" id="IPR012337">
    <property type="entry name" value="RNaseH-like_sf"/>
</dbReference>
<dbReference type="KEGG" id="pavi:110747193"/>
<evidence type="ECO:0000313" key="2">
    <source>
        <dbReference type="Proteomes" id="UP000515124"/>
    </source>
</evidence>
<proteinExistence type="predicted"/>
<feature type="non-terminal residue" evidence="3">
    <location>
        <position position="142"/>
    </location>
</feature>
<dbReference type="InterPro" id="IPR036397">
    <property type="entry name" value="RNaseH_sf"/>
</dbReference>
<dbReference type="PANTHER" id="PTHR47723">
    <property type="entry name" value="OS05G0353850 PROTEIN"/>
    <property type="match status" value="1"/>
</dbReference>
<dbReference type="InterPro" id="IPR002156">
    <property type="entry name" value="RNaseH_domain"/>
</dbReference>
<name>A0A6P5RPV5_PRUAV</name>
<dbReference type="GO" id="GO:0003676">
    <property type="term" value="F:nucleic acid binding"/>
    <property type="evidence" value="ECO:0007669"/>
    <property type="project" value="InterPro"/>
</dbReference>
<dbReference type="InterPro" id="IPR053151">
    <property type="entry name" value="RNase_H-like"/>
</dbReference>
<organism evidence="2 3">
    <name type="scientific">Prunus avium</name>
    <name type="common">Cherry</name>
    <name type="synonym">Cerasus avium</name>
    <dbReference type="NCBI Taxonomy" id="42229"/>
    <lineage>
        <taxon>Eukaryota</taxon>
        <taxon>Viridiplantae</taxon>
        <taxon>Streptophyta</taxon>
        <taxon>Embryophyta</taxon>
        <taxon>Tracheophyta</taxon>
        <taxon>Spermatophyta</taxon>
        <taxon>Magnoliopsida</taxon>
        <taxon>eudicotyledons</taxon>
        <taxon>Gunneridae</taxon>
        <taxon>Pentapetalae</taxon>
        <taxon>rosids</taxon>
        <taxon>fabids</taxon>
        <taxon>Rosales</taxon>
        <taxon>Rosaceae</taxon>
        <taxon>Amygdaloideae</taxon>
        <taxon>Amygdaleae</taxon>
        <taxon>Prunus</taxon>
    </lineage>
</organism>
<protein>
    <submittedName>
        <fullName evidence="3">Uncharacterized protein LOC110747193</fullName>
    </submittedName>
</protein>
<dbReference type="RefSeq" id="XP_021803071.1">
    <property type="nucleotide sequence ID" value="XM_021947379.1"/>
</dbReference>
<dbReference type="Pfam" id="PF13456">
    <property type="entry name" value="RVT_3"/>
    <property type="match status" value="1"/>
</dbReference>
<reference evidence="3" key="1">
    <citation type="submission" date="2025-08" db="UniProtKB">
        <authorList>
            <consortium name="RefSeq"/>
        </authorList>
    </citation>
    <scope>IDENTIFICATION</scope>
</reference>
<dbReference type="AlphaFoldDB" id="A0A6P5RPV5"/>
<gene>
    <name evidence="3" type="primary">LOC110747193</name>
</gene>
<dbReference type="GO" id="GO:0004523">
    <property type="term" value="F:RNA-DNA hybrid ribonuclease activity"/>
    <property type="evidence" value="ECO:0007669"/>
    <property type="project" value="InterPro"/>
</dbReference>
<sequence>MGGSNRKKGVGWVLRDGIGCFISAGGYGEMRCVSALIVEAEVIPEALTQCLEFGFDKVGMESDSLSLIKMLNQEVVMDLQIEGILFDIQCLSQHFHQVKFMYAPRKCNQATHLVEAYVFHSGGRLSWDIVCPEWLFNCVAQD</sequence>
<dbReference type="GeneID" id="110747193"/>
<keyword evidence="2" id="KW-1185">Reference proteome</keyword>
<dbReference type="CDD" id="cd06222">
    <property type="entry name" value="RNase_H_like"/>
    <property type="match status" value="1"/>
</dbReference>
<feature type="domain" description="RNase H type-1" evidence="1">
    <location>
        <begin position="7"/>
        <end position="112"/>
    </location>
</feature>
<evidence type="ECO:0000259" key="1">
    <source>
        <dbReference type="Pfam" id="PF13456"/>
    </source>
</evidence>
<dbReference type="PANTHER" id="PTHR47723:SF19">
    <property type="entry name" value="POLYNUCLEOTIDYL TRANSFERASE, RIBONUCLEASE H-LIKE SUPERFAMILY PROTEIN"/>
    <property type="match status" value="1"/>
</dbReference>
<accession>A0A6P5RPV5</accession>
<dbReference type="SUPFAM" id="SSF53098">
    <property type="entry name" value="Ribonuclease H-like"/>
    <property type="match status" value="1"/>
</dbReference>
<dbReference type="Gene3D" id="3.30.420.10">
    <property type="entry name" value="Ribonuclease H-like superfamily/Ribonuclease H"/>
    <property type="match status" value="1"/>
</dbReference>